<proteinExistence type="predicted"/>
<keyword evidence="1" id="KW-0472">Membrane</keyword>
<dbReference type="RefSeq" id="WP_188315183.1">
    <property type="nucleotide sequence ID" value="NZ_JABTCG010000005.1"/>
</dbReference>
<evidence type="ECO:0000313" key="2">
    <source>
        <dbReference type="EMBL" id="MBD0852075.1"/>
    </source>
</evidence>
<keyword evidence="3" id="KW-1185">Reference proteome</keyword>
<sequence>MTETIILRDKPALQLMLHTNHLEIVDRSDPNNSGTYPFNDIKNAKVNAEDTDWFVSILSYVVTLFVGGALWGKYKNKAHLTLTTDDGIVKIWLVDADLQQAKKVAARINAKRTGTP</sequence>
<reference evidence="2 3" key="1">
    <citation type="submission" date="2020-05" db="EMBL/GenBank/DDBJ databases">
        <title>The draft genome sequence of Maribacter arenosus CAU 1321.</title>
        <authorList>
            <person name="Mu L."/>
        </authorList>
    </citation>
    <scope>NUCLEOTIDE SEQUENCE [LARGE SCALE GENOMIC DNA]</scope>
    <source>
        <strain evidence="2 3">CAU 1321</strain>
    </source>
</reference>
<gene>
    <name evidence="2" type="ORF">HPE63_15440</name>
</gene>
<evidence type="ECO:0000313" key="3">
    <source>
        <dbReference type="Proteomes" id="UP000598350"/>
    </source>
</evidence>
<evidence type="ECO:0000256" key="1">
    <source>
        <dbReference type="SAM" id="Phobius"/>
    </source>
</evidence>
<feature type="transmembrane region" description="Helical" evidence="1">
    <location>
        <begin position="53"/>
        <end position="72"/>
    </location>
</feature>
<name>A0ABR7VGR2_9FLAO</name>
<comment type="caution">
    <text evidence="2">The sequence shown here is derived from an EMBL/GenBank/DDBJ whole genome shotgun (WGS) entry which is preliminary data.</text>
</comment>
<keyword evidence="1" id="KW-0812">Transmembrane</keyword>
<accession>A0ABR7VGR2</accession>
<dbReference type="Proteomes" id="UP000598350">
    <property type="component" value="Unassembled WGS sequence"/>
</dbReference>
<dbReference type="EMBL" id="JABTCG010000005">
    <property type="protein sequence ID" value="MBD0852075.1"/>
    <property type="molecule type" value="Genomic_DNA"/>
</dbReference>
<protein>
    <submittedName>
        <fullName evidence="2">Uncharacterized protein</fullName>
    </submittedName>
</protein>
<organism evidence="2 3">
    <name type="scientific">Maribacter arenosus</name>
    <dbReference type="NCBI Taxonomy" id="1854708"/>
    <lineage>
        <taxon>Bacteria</taxon>
        <taxon>Pseudomonadati</taxon>
        <taxon>Bacteroidota</taxon>
        <taxon>Flavobacteriia</taxon>
        <taxon>Flavobacteriales</taxon>
        <taxon>Flavobacteriaceae</taxon>
        <taxon>Maribacter</taxon>
    </lineage>
</organism>
<keyword evidence="1" id="KW-1133">Transmembrane helix</keyword>